<dbReference type="PROSITE" id="PS00221">
    <property type="entry name" value="MIP"/>
    <property type="match status" value="1"/>
</dbReference>
<comment type="caution">
    <text evidence="11">The sequence shown here is derived from an EMBL/GenBank/DDBJ whole genome shotgun (WGS) entry which is preliminary data.</text>
</comment>
<keyword evidence="5 8" id="KW-0812">Transmembrane</keyword>
<dbReference type="EMBL" id="QEAM01000229">
    <property type="protein sequence ID" value="TPX43323.1"/>
    <property type="molecule type" value="Genomic_DNA"/>
</dbReference>
<name>A0A507CVY7_9FUNG</name>
<evidence type="ECO:0000256" key="9">
    <source>
        <dbReference type="SAM" id="MobiDB-lite"/>
    </source>
</evidence>
<dbReference type="Gene3D" id="1.20.1080.10">
    <property type="entry name" value="Glycerol uptake facilitator protein"/>
    <property type="match status" value="1"/>
</dbReference>
<feature type="transmembrane region" description="Helical" evidence="10">
    <location>
        <begin position="258"/>
        <end position="281"/>
    </location>
</feature>
<feature type="transmembrane region" description="Helical" evidence="10">
    <location>
        <begin position="198"/>
        <end position="220"/>
    </location>
</feature>
<evidence type="ECO:0000313" key="11">
    <source>
        <dbReference type="EMBL" id="TPX43323.1"/>
    </source>
</evidence>
<feature type="transmembrane region" description="Helical" evidence="10">
    <location>
        <begin position="301"/>
        <end position="321"/>
    </location>
</feature>
<organism evidence="11 12">
    <name type="scientific">Synchytrium endobioticum</name>
    <dbReference type="NCBI Taxonomy" id="286115"/>
    <lineage>
        <taxon>Eukaryota</taxon>
        <taxon>Fungi</taxon>
        <taxon>Fungi incertae sedis</taxon>
        <taxon>Chytridiomycota</taxon>
        <taxon>Chytridiomycota incertae sedis</taxon>
        <taxon>Chytridiomycetes</taxon>
        <taxon>Synchytriales</taxon>
        <taxon>Synchytriaceae</taxon>
        <taxon>Synchytrium</taxon>
    </lineage>
</organism>
<gene>
    <name evidence="11" type="ORF">SeLEV6574_g05136</name>
</gene>
<keyword evidence="4" id="KW-1003">Cell membrane</keyword>
<comment type="similarity">
    <text evidence="2 8">Belongs to the MIP/aquaporin (TC 1.A.8) family.</text>
</comment>
<evidence type="ECO:0000256" key="6">
    <source>
        <dbReference type="ARBA" id="ARBA00022989"/>
    </source>
</evidence>
<dbReference type="GO" id="GO:0005886">
    <property type="term" value="C:plasma membrane"/>
    <property type="evidence" value="ECO:0007669"/>
    <property type="project" value="UniProtKB-SubCell"/>
</dbReference>
<evidence type="ECO:0000256" key="8">
    <source>
        <dbReference type="RuleBase" id="RU000477"/>
    </source>
</evidence>
<accession>A0A507CVY7</accession>
<comment type="subcellular location">
    <subcellularLocation>
        <location evidence="1">Cell membrane</location>
        <topology evidence="1">Multi-pass membrane protein</topology>
    </subcellularLocation>
</comment>
<dbReference type="SUPFAM" id="SSF81338">
    <property type="entry name" value="Aquaporin-like"/>
    <property type="match status" value="1"/>
</dbReference>
<sequence length="348" mass="37479">MNPTELSDVNDIEAGPSYSQPNDEIKQLTIEDHDAAADDVPGKFISWNPIDWYHDLQQEFTDFSWEMTEKRRVLLRAVFGEGLCTFLFLFIVEAVSMNNSRQQTPENLVLSAISTAFCSIALIYSFADVSGAHFNPAVTIATIVTGKVSGHKGLMFIGIQLLASVLATAWLFIVFPGPSGVSIPMSVVVDIDSSASQLHAFFMEFSLTFVLVYVIFATAFDTVDTKGGVKIADDGTTKESAGKHLTIYTTSGNTKAGFAPVAIGFTLGFLGLLGSSVSGGAYNPARAFGPALLSGRWNHHWIYWIGDCLGGIAAGYMQSLFAHEAVQVSHSGRTQAAARKEKELAAGQ</sequence>
<dbReference type="AlphaFoldDB" id="A0A507CVY7"/>
<dbReference type="Proteomes" id="UP000320475">
    <property type="component" value="Unassembled WGS sequence"/>
</dbReference>
<dbReference type="PANTHER" id="PTHR19139">
    <property type="entry name" value="AQUAPORIN TRANSPORTER"/>
    <property type="match status" value="1"/>
</dbReference>
<proteinExistence type="inferred from homology"/>
<evidence type="ECO:0000256" key="5">
    <source>
        <dbReference type="ARBA" id="ARBA00022692"/>
    </source>
</evidence>
<feature type="transmembrane region" description="Helical" evidence="10">
    <location>
        <begin position="154"/>
        <end position="178"/>
    </location>
</feature>
<evidence type="ECO:0000256" key="7">
    <source>
        <dbReference type="ARBA" id="ARBA00023136"/>
    </source>
</evidence>
<evidence type="ECO:0000313" key="12">
    <source>
        <dbReference type="Proteomes" id="UP000320475"/>
    </source>
</evidence>
<protein>
    <submittedName>
        <fullName evidence="11">Uncharacterized protein</fullName>
    </submittedName>
</protein>
<dbReference type="PANTHER" id="PTHR19139:SF199">
    <property type="entry name" value="MIP17260P"/>
    <property type="match status" value="1"/>
</dbReference>
<dbReference type="InterPro" id="IPR023271">
    <property type="entry name" value="Aquaporin-like"/>
</dbReference>
<dbReference type="InterPro" id="IPR034294">
    <property type="entry name" value="Aquaporin_transptr"/>
</dbReference>
<dbReference type="OrthoDB" id="3222at2759"/>
<evidence type="ECO:0000256" key="3">
    <source>
        <dbReference type="ARBA" id="ARBA00022448"/>
    </source>
</evidence>
<dbReference type="Pfam" id="PF00230">
    <property type="entry name" value="MIP"/>
    <property type="match status" value="2"/>
</dbReference>
<evidence type="ECO:0000256" key="4">
    <source>
        <dbReference type="ARBA" id="ARBA00022475"/>
    </source>
</evidence>
<keyword evidence="3 8" id="KW-0813">Transport</keyword>
<dbReference type="GO" id="GO:0015250">
    <property type="term" value="F:water channel activity"/>
    <property type="evidence" value="ECO:0007669"/>
    <property type="project" value="TreeGrafter"/>
</dbReference>
<evidence type="ECO:0000256" key="1">
    <source>
        <dbReference type="ARBA" id="ARBA00004651"/>
    </source>
</evidence>
<dbReference type="InterPro" id="IPR022357">
    <property type="entry name" value="MIP_CS"/>
</dbReference>
<keyword evidence="7 10" id="KW-0472">Membrane</keyword>
<reference evidence="11 12" key="1">
    <citation type="journal article" date="2019" name="Sci. Rep.">
        <title>Comparative genomics of chytrid fungi reveal insights into the obligate biotrophic and pathogenic lifestyle of Synchytrium endobioticum.</title>
        <authorList>
            <person name="van de Vossenberg B.T.L.H."/>
            <person name="Warris S."/>
            <person name="Nguyen H.D.T."/>
            <person name="van Gent-Pelzer M.P.E."/>
            <person name="Joly D.L."/>
            <person name="van de Geest H.C."/>
            <person name="Bonants P.J.M."/>
            <person name="Smith D.S."/>
            <person name="Levesque C.A."/>
            <person name="van der Lee T.A.J."/>
        </authorList>
    </citation>
    <scope>NUCLEOTIDE SEQUENCE [LARGE SCALE GENOMIC DNA]</scope>
    <source>
        <strain evidence="11 12">LEV6574</strain>
    </source>
</reference>
<feature type="transmembrane region" description="Helical" evidence="10">
    <location>
        <begin position="108"/>
        <end position="127"/>
    </location>
</feature>
<dbReference type="PRINTS" id="PR00783">
    <property type="entry name" value="MINTRINSICP"/>
</dbReference>
<dbReference type="InterPro" id="IPR000425">
    <property type="entry name" value="MIP"/>
</dbReference>
<evidence type="ECO:0000256" key="2">
    <source>
        <dbReference type="ARBA" id="ARBA00006175"/>
    </source>
</evidence>
<evidence type="ECO:0000256" key="10">
    <source>
        <dbReference type="SAM" id="Phobius"/>
    </source>
</evidence>
<keyword evidence="6 10" id="KW-1133">Transmembrane helix</keyword>
<feature type="transmembrane region" description="Helical" evidence="10">
    <location>
        <begin position="73"/>
        <end position="96"/>
    </location>
</feature>
<feature type="region of interest" description="Disordered" evidence="9">
    <location>
        <begin position="1"/>
        <end position="21"/>
    </location>
</feature>